<keyword evidence="5" id="KW-1185">Reference proteome</keyword>
<evidence type="ECO:0000256" key="3">
    <source>
        <dbReference type="RuleBase" id="RU361117"/>
    </source>
</evidence>
<evidence type="ECO:0000256" key="1">
    <source>
        <dbReference type="ARBA" id="ARBA00022801"/>
    </source>
</evidence>
<dbReference type="UniPathway" id="UPA00299"/>
<dbReference type="InterPro" id="IPR044651">
    <property type="entry name" value="OTSB-like"/>
</dbReference>
<dbReference type="InterPro" id="IPR023214">
    <property type="entry name" value="HAD_sf"/>
</dbReference>
<protein>
    <recommendedName>
        <fullName evidence="3">Trehalose 6-phosphate phosphatase</fullName>
        <ecNumber evidence="3">3.1.3.12</ecNumber>
    </recommendedName>
</protein>
<evidence type="ECO:0000256" key="2">
    <source>
        <dbReference type="ARBA" id="ARBA00024179"/>
    </source>
</evidence>
<dbReference type="PANTHER" id="PTHR43768">
    <property type="entry name" value="TREHALOSE 6-PHOSPHATE PHOSPHATASE"/>
    <property type="match status" value="1"/>
</dbReference>
<dbReference type="Gene3D" id="3.30.70.1020">
    <property type="entry name" value="Trehalose-6-phosphate phosphatase related protein, domain 2"/>
    <property type="match status" value="1"/>
</dbReference>
<keyword evidence="1 3" id="KW-0378">Hydrolase</keyword>
<dbReference type="PANTHER" id="PTHR43768:SF3">
    <property type="entry name" value="TREHALOSE 6-PHOSPHATE PHOSPHATASE"/>
    <property type="match status" value="1"/>
</dbReference>
<gene>
    <name evidence="4" type="primary">otsB</name>
    <name evidence="4" type="ORF">HF519_23655</name>
</gene>
<reference evidence="4 5" key="1">
    <citation type="submission" date="2020-04" db="EMBL/GenBank/DDBJ databases">
        <authorList>
            <person name="Klaysubun C."/>
            <person name="Duangmal K."/>
            <person name="Lipun K."/>
        </authorList>
    </citation>
    <scope>NUCLEOTIDE SEQUENCE [LARGE SCALE GENOMIC DNA]</scope>
    <source>
        <strain evidence="4 5">DSM 45300</strain>
    </source>
</reference>
<dbReference type="SUPFAM" id="SSF56784">
    <property type="entry name" value="HAD-like"/>
    <property type="match status" value="1"/>
</dbReference>
<sequence>MGEPDLDGALRAAAAAPRLLVTLDFDGVLAPIVSEPSAARPLPASARAVDELAQLPGTTVALVSGRGLADLAAVSGFGAPIRMVGSHGGEFSDDADGSLLDADQQELKNELTAALRDLVDRTAGEGSGVALEHKPAGVAVHVRNADPDVGARVLDAVRAGPAGWPGVNPTEGKAVIDLAVVEVTKGSAIDVLREQVGADVVLFAGDDVTDETGFARLRTGDVGIKVGDGETAARHRVADPQEMAAVLDRLVELRRSR</sequence>
<dbReference type="InterPro" id="IPR003337">
    <property type="entry name" value="Trehalose_PPase"/>
</dbReference>
<dbReference type="Proteomes" id="UP000586918">
    <property type="component" value="Unassembled WGS sequence"/>
</dbReference>
<dbReference type="GO" id="GO:0046872">
    <property type="term" value="F:metal ion binding"/>
    <property type="evidence" value="ECO:0007669"/>
    <property type="project" value="UniProtKB-KW"/>
</dbReference>
<comment type="similarity">
    <text evidence="3">Belongs to the trehalose phosphatase family.</text>
</comment>
<dbReference type="AlphaFoldDB" id="A0A848DNY0"/>
<dbReference type="Gene3D" id="3.40.50.1000">
    <property type="entry name" value="HAD superfamily/HAD-like"/>
    <property type="match status" value="1"/>
</dbReference>
<comment type="pathway">
    <text evidence="3">Glycan biosynthesis; trehalose biosynthesis.</text>
</comment>
<name>A0A848DNY0_9PSEU</name>
<dbReference type="InterPro" id="IPR036412">
    <property type="entry name" value="HAD-like_sf"/>
</dbReference>
<organism evidence="4 5">
    <name type="scientific">Pseudonocardia bannensis</name>
    <dbReference type="NCBI Taxonomy" id="630973"/>
    <lineage>
        <taxon>Bacteria</taxon>
        <taxon>Bacillati</taxon>
        <taxon>Actinomycetota</taxon>
        <taxon>Actinomycetes</taxon>
        <taxon>Pseudonocardiales</taxon>
        <taxon>Pseudonocardiaceae</taxon>
        <taxon>Pseudonocardia</taxon>
    </lineage>
</organism>
<accession>A0A848DNY0</accession>
<comment type="catalytic activity">
    <reaction evidence="3">
        <text>alpha,alpha-trehalose 6-phosphate + H2O = alpha,alpha-trehalose + phosphate</text>
        <dbReference type="Rhea" id="RHEA:23420"/>
        <dbReference type="ChEBI" id="CHEBI:15377"/>
        <dbReference type="ChEBI" id="CHEBI:16551"/>
        <dbReference type="ChEBI" id="CHEBI:43474"/>
        <dbReference type="ChEBI" id="CHEBI:58429"/>
        <dbReference type="EC" id="3.1.3.12"/>
    </reaction>
</comment>
<evidence type="ECO:0000313" key="5">
    <source>
        <dbReference type="Proteomes" id="UP000586918"/>
    </source>
</evidence>
<dbReference type="GO" id="GO:0004805">
    <property type="term" value="F:trehalose-phosphatase activity"/>
    <property type="evidence" value="ECO:0007669"/>
    <property type="project" value="UniProtKB-EC"/>
</dbReference>
<keyword evidence="3" id="KW-0460">Magnesium</keyword>
<dbReference type="NCBIfam" id="TIGR00685">
    <property type="entry name" value="T6PP"/>
    <property type="match status" value="1"/>
</dbReference>
<comment type="cofactor">
    <cofactor evidence="3">
        <name>Mg(2+)</name>
        <dbReference type="ChEBI" id="CHEBI:18420"/>
    </cofactor>
</comment>
<keyword evidence="3" id="KW-0479">Metal-binding</keyword>
<dbReference type="RefSeq" id="WP_169415201.1">
    <property type="nucleotide sequence ID" value="NZ_JAAXKZ010000115.1"/>
</dbReference>
<proteinExistence type="inferred from homology"/>
<comment type="function">
    <text evidence="2 3">Removes the phosphate from trehalose 6-phosphate to produce free trehalose.</text>
</comment>
<evidence type="ECO:0000313" key="4">
    <source>
        <dbReference type="EMBL" id="NMH94517.1"/>
    </source>
</evidence>
<dbReference type="EC" id="3.1.3.12" evidence="3"/>
<dbReference type="Pfam" id="PF02358">
    <property type="entry name" value="Trehalose_PPase"/>
    <property type="match status" value="1"/>
</dbReference>
<dbReference type="GO" id="GO:0005992">
    <property type="term" value="P:trehalose biosynthetic process"/>
    <property type="evidence" value="ECO:0007669"/>
    <property type="project" value="UniProtKB-UniPathway"/>
</dbReference>
<comment type="caution">
    <text evidence="4">The sequence shown here is derived from an EMBL/GenBank/DDBJ whole genome shotgun (WGS) entry which is preliminary data.</text>
</comment>
<dbReference type="EMBL" id="JAAXKZ010000115">
    <property type="protein sequence ID" value="NMH94517.1"/>
    <property type="molecule type" value="Genomic_DNA"/>
</dbReference>